<dbReference type="Pfam" id="PF14331">
    <property type="entry name" value="IcmF-related_N"/>
    <property type="match status" value="1"/>
</dbReference>
<dbReference type="PANTHER" id="PTHR36153">
    <property type="entry name" value="INNER MEMBRANE PROTEIN-RELATED"/>
    <property type="match status" value="1"/>
</dbReference>
<comment type="caution">
    <text evidence="7">The sequence shown here is derived from an EMBL/GenBank/DDBJ whole genome shotgun (WGS) entry which is preliminary data.</text>
</comment>
<dbReference type="InterPro" id="IPR010623">
    <property type="entry name" value="IcmF_C"/>
</dbReference>
<dbReference type="Proteomes" id="UP000628017">
    <property type="component" value="Unassembled WGS sequence"/>
</dbReference>
<dbReference type="Pfam" id="PF06761">
    <property type="entry name" value="IcmF-related"/>
    <property type="match status" value="1"/>
</dbReference>
<dbReference type="InterPro" id="IPR048677">
    <property type="entry name" value="TssM1_hel"/>
</dbReference>
<feature type="domain" description="Type VI secretion system component TssM1 helical" evidence="6">
    <location>
        <begin position="964"/>
        <end position="1060"/>
    </location>
</feature>
<dbReference type="Pfam" id="PF06744">
    <property type="entry name" value="IcmF_C"/>
    <property type="match status" value="1"/>
</dbReference>
<accession>A0A916VN26</accession>
<evidence type="ECO:0000313" key="8">
    <source>
        <dbReference type="Proteomes" id="UP000628017"/>
    </source>
</evidence>
<gene>
    <name evidence="7" type="primary">icmF1</name>
    <name evidence="7" type="ORF">GCM10011498_08420</name>
</gene>
<keyword evidence="2" id="KW-0812">Transmembrane</keyword>
<feature type="transmembrane region" description="Helical" evidence="2">
    <location>
        <begin position="452"/>
        <end position="472"/>
    </location>
</feature>
<evidence type="ECO:0000259" key="4">
    <source>
        <dbReference type="Pfam" id="PF06761"/>
    </source>
</evidence>
<feature type="domain" description="Type VI secretion system component TssM1 N-terminal" evidence="5">
    <location>
        <begin position="202"/>
        <end position="460"/>
    </location>
</feature>
<dbReference type="AlphaFoldDB" id="A0A916VN26"/>
<reference evidence="7" key="2">
    <citation type="submission" date="2020-09" db="EMBL/GenBank/DDBJ databases">
        <authorList>
            <person name="Sun Q."/>
            <person name="Zhou Y."/>
        </authorList>
    </citation>
    <scope>NUCLEOTIDE SEQUENCE</scope>
    <source>
        <strain evidence="7">CGMCC 1.15880</strain>
    </source>
</reference>
<evidence type="ECO:0000259" key="5">
    <source>
        <dbReference type="Pfam" id="PF14331"/>
    </source>
</evidence>
<feature type="domain" description="IcmF-related" evidence="4">
    <location>
        <begin position="516"/>
        <end position="818"/>
    </location>
</feature>
<dbReference type="InterPro" id="IPR027417">
    <property type="entry name" value="P-loop_NTPase"/>
</dbReference>
<feature type="region of interest" description="Disordered" evidence="1">
    <location>
        <begin position="1102"/>
        <end position="1128"/>
    </location>
</feature>
<proteinExistence type="predicted"/>
<feature type="domain" description="Type VI secretion system IcmF C-terminal" evidence="3">
    <location>
        <begin position="1070"/>
        <end position="1173"/>
    </location>
</feature>
<dbReference type="InterPro" id="IPR053156">
    <property type="entry name" value="T6SS_TssM-like"/>
</dbReference>
<dbReference type="InterPro" id="IPR017731">
    <property type="entry name" value="TssM1-like"/>
</dbReference>
<dbReference type="PANTHER" id="PTHR36153:SF1">
    <property type="entry name" value="TYPE VI SECRETION SYSTEM COMPONENT TSSM1"/>
    <property type="match status" value="1"/>
</dbReference>
<evidence type="ECO:0000259" key="3">
    <source>
        <dbReference type="Pfam" id="PF06744"/>
    </source>
</evidence>
<feature type="transmembrane region" description="Helical" evidence="2">
    <location>
        <begin position="52"/>
        <end position="71"/>
    </location>
</feature>
<dbReference type="InterPro" id="IPR009612">
    <property type="entry name" value="IcmF-rel"/>
</dbReference>
<protein>
    <submittedName>
        <fullName evidence="7">Type VI secretion protein IcmF</fullName>
    </submittedName>
</protein>
<reference evidence="7" key="1">
    <citation type="journal article" date="2014" name="Int. J. Syst. Evol. Microbiol.">
        <title>Complete genome sequence of Corynebacterium casei LMG S-19264T (=DSM 44701T), isolated from a smear-ripened cheese.</title>
        <authorList>
            <consortium name="US DOE Joint Genome Institute (JGI-PGF)"/>
            <person name="Walter F."/>
            <person name="Albersmeier A."/>
            <person name="Kalinowski J."/>
            <person name="Ruckert C."/>
        </authorList>
    </citation>
    <scope>NUCLEOTIDE SEQUENCE</scope>
    <source>
        <strain evidence="7">CGMCC 1.15880</strain>
    </source>
</reference>
<dbReference type="Pfam" id="PF21070">
    <property type="entry name" value="IcmF_helical"/>
    <property type="match status" value="1"/>
</dbReference>
<evidence type="ECO:0000259" key="6">
    <source>
        <dbReference type="Pfam" id="PF21070"/>
    </source>
</evidence>
<organism evidence="7 8">
    <name type="scientific">Neptunicoccus cionae</name>
    <dbReference type="NCBI Taxonomy" id="2035344"/>
    <lineage>
        <taxon>Bacteria</taxon>
        <taxon>Pseudomonadati</taxon>
        <taxon>Pseudomonadota</taxon>
        <taxon>Alphaproteobacteria</taxon>
        <taxon>Rhodobacterales</taxon>
        <taxon>Paracoccaceae</taxon>
        <taxon>Neptunicoccus</taxon>
    </lineage>
</organism>
<name>A0A916VN26_9RHOB</name>
<feature type="transmembrane region" description="Helical" evidence="2">
    <location>
        <begin position="12"/>
        <end position="32"/>
    </location>
</feature>
<dbReference type="EMBL" id="BMKA01000001">
    <property type="protein sequence ID" value="GGA10617.1"/>
    <property type="molecule type" value="Genomic_DNA"/>
</dbReference>
<sequence>MAIFRRIFQWIFHTNGILAIVAGLLMAFVWFIGPIIGLGGSFPLETVTARLVTIGVIFVFTLFLMLLLALLRSRREGKMADEIVEVEDDPADEQDETVKAEMAEMRNRMRDALKTLRKSKLGGRGRSQKLYQLPWYLMIGPPGAGKTTAIVNSGLKFPLAEKMGMQAIGGIGGTRNCDWWFTDEAVLIDTAGRYTTQDSDAEADSRAWNGFLNMLKKFRKRQPINGAIVAISLSDIAVQNEAQRKEYATAIRLRLTELREKLGVRFPVYILLTKADLLVGFTEFFEHLGREAREQVWGFTYPMEGPKDKRKPLDGFEAQFETMLAHLNDLSLDRLGQVTDPQRRSMIAGFPQQVASLRPVVKDFLSEIFLDSKFSQTQLVRGVYFSSGTQEGTPIDRLMGGMARTFGLGRQALGAGQGAGRSYFLRNLLDKVIFPEAGLVSADDKVERRYRWIVRGTVAAAVLLTLGVVGLWSNSFLGNRQLVADAKTQIELYSAKVADVPGNPIADTDVRQLVEPLDILLAMPGNPSQTDPLPPRSLTYGLYQGDAVGTEAAQTYRAALNQKLLPRLLLRMEELIQSNLNNETLLFEALKVYMMLGQQGPMDRDLVLQWFTLEWANEFAGEPDAASQQALVTHLTNMINQPMISIPLDGPLVEQVQSILSETPVAARAYRTIVEGPEAKALPDWTLLVAGGAATNQVMVRPSGLPLSSGVEGIYTYDGFYNVFLPAALDVAEQIKKDNWVLGPRAEDLSDTNALALIAKDVLDLYYADYIIAWETILGDVDIVPMSSMSQTVKTLNLLSGPSSPVFKIMNQVAEQTRLAERRANEVVEGVASGFGEEGGALALEGLGVRTQRLLAVLQSAATVDGAAPPKPGQQVQDRFNSLHTFVKGLDENTPGDINRIMELYVAVYQELNRLSVSGTVTGQGEAVQRLQETIVPMDGPIKRWSTQIIEAASGAAAGGQRSKLNNQWQAQVLPFCKQALDNRYPFNRKSRAEVGIQDFARLFAPQGLIDTFFTANLAEHVDVSSRPWKFRRTTGKDLGISDSVLQQFELAAEIRDAYFLAPGLPSITFDLKPIALDPNAQEVTLLIDGQPLNYAHGPQQTTSLKWPQGGSTSVTFSPSIEGRRNQRQMDGPWSWFRLLDSSEIRRTNVADQTRIVFNVGGRIAVFQMRAGSAINPFSSKAVRLFRCPNSL</sequence>
<keyword evidence="2" id="KW-0472">Membrane</keyword>
<feature type="compositionally biased region" description="Polar residues" evidence="1">
    <location>
        <begin position="1102"/>
        <end position="1119"/>
    </location>
</feature>
<keyword evidence="8" id="KW-1185">Reference proteome</keyword>
<evidence type="ECO:0000256" key="2">
    <source>
        <dbReference type="SAM" id="Phobius"/>
    </source>
</evidence>
<dbReference type="NCBIfam" id="TIGR03348">
    <property type="entry name" value="VI_IcmF"/>
    <property type="match status" value="1"/>
</dbReference>
<evidence type="ECO:0000313" key="7">
    <source>
        <dbReference type="EMBL" id="GGA10617.1"/>
    </source>
</evidence>
<dbReference type="InterPro" id="IPR025743">
    <property type="entry name" value="TssM1_N"/>
</dbReference>
<dbReference type="SUPFAM" id="SSF52540">
    <property type="entry name" value="P-loop containing nucleoside triphosphate hydrolases"/>
    <property type="match status" value="1"/>
</dbReference>
<evidence type="ECO:0000256" key="1">
    <source>
        <dbReference type="SAM" id="MobiDB-lite"/>
    </source>
</evidence>
<dbReference type="RefSeq" id="WP_188671200.1">
    <property type="nucleotide sequence ID" value="NZ_BMKA01000001.1"/>
</dbReference>
<keyword evidence="2" id="KW-1133">Transmembrane helix</keyword>